<evidence type="ECO:0000313" key="1">
    <source>
        <dbReference type="EMBL" id="OTW50922.1"/>
    </source>
</evidence>
<protein>
    <submittedName>
        <fullName evidence="1">Uncharacterized protein</fullName>
    </submittedName>
</protein>
<organism evidence="1 2">
    <name type="scientific">Bacillus thuringiensis serovar mexicanensis</name>
    <dbReference type="NCBI Taxonomy" id="180868"/>
    <lineage>
        <taxon>Bacteria</taxon>
        <taxon>Bacillati</taxon>
        <taxon>Bacillota</taxon>
        <taxon>Bacilli</taxon>
        <taxon>Bacillales</taxon>
        <taxon>Bacillaceae</taxon>
        <taxon>Bacillus</taxon>
        <taxon>Bacillus cereus group</taxon>
    </lineage>
</organism>
<dbReference type="Proteomes" id="UP000195152">
    <property type="component" value="Unassembled WGS sequence"/>
</dbReference>
<dbReference type="EMBL" id="NFCF01000063">
    <property type="protein sequence ID" value="OTW50922.1"/>
    <property type="molecule type" value="Genomic_DNA"/>
</dbReference>
<dbReference type="AlphaFoldDB" id="A0A242WB58"/>
<dbReference type="RefSeq" id="WP_000659913.1">
    <property type="nucleotide sequence ID" value="NZ_NFCF01000063.1"/>
</dbReference>
<reference evidence="1 2" key="1">
    <citation type="submission" date="2016-10" db="EMBL/GenBank/DDBJ databases">
        <title>Comparative genomics of Bacillus thuringiensis reveals a path to pathogens against multiple invertebrate hosts.</title>
        <authorList>
            <person name="Zheng J."/>
            <person name="Gao Q."/>
            <person name="Liu H."/>
            <person name="Peng D."/>
            <person name="Ruan L."/>
            <person name="Sun M."/>
        </authorList>
    </citation>
    <scope>NUCLEOTIDE SEQUENCE [LARGE SCALE GENOMIC DNA]</scope>
    <source>
        <strain evidence="1">BGSC 4AC1</strain>
    </source>
</reference>
<sequence>MKEKIESNKNIHSGCYVEIIPPLYRNEPFDGPVIKNEALNIYYNLQTDTCCDRSDIAGLNIEFQDGVLEILEVLNVKNPLYYTHIVKDKGGYIYAVEIKEGDWTDQFLD</sequence>
<comment type="caution">
    <text evidence="1">The sequence shown here is derived from an EMBL/GenBank/DDBJ whole genome shotgun (WGS) entry which is preliminary data.</text>
</comment>
<proteinExistence type="predicted"/>
<name>A0A242WB58_BACTU</name>
<accession>A0A242WB58</accession>
<evidence type="ECO:0000313" key="2">
    <source>
        <dbReference type="Proteomes" id="UP000195152"/>
    </source>
</evidence>
<gene>
    <name evidence="1" type="ORF">BK699_10290</name>
</gene>